<dbReference type="Proteomes" id="UP000324800">
    <property type="component" value="Unassembled WGS sequence"/>
</dbReference>
<protein>
    <submittedName>
        <fullName evidence="1">Uncharacterized protein</fullName>
    </submittedName>
</protein>
<dbReference type="AlphaFoldDB" id="A0A5J4W4P7"/>
<sequence>MLFPDGPKARKGRRFARKIFRILNVSKGAIDMILYGQRYKTQRRYYYAMEKLKKWTKIHHCTILDLKTMKPYISLQQRHRFKEQPHAPVYQESNFSTYNRQTEVRRHMERGNTI</sequence>
<accession>A0A5J4W4P7</accession>
<gene>
    <name evidence="1" type="ORF">EZS28_014646</name>
</gene>
<dbReference type="EMBL" id="SNRW01003443">
    <property type="protein sequence ID" value="KAA6389828.1"/>
    <property type="molecule type" value="Genomic_DNA"/>
</dbReference>
<organism evidence="1 2">
    <name type="scientific">Streblomastix strix</name>
    <dbReference type="NCBI Taxonomy" id="222440"/>
    <lineage>
        <taxon>Eukaryota</taxon>
        <taxon>Metamonada</taxon>
        <taxon>Preaxostyla</taxon>
        <taxon>Oxymonadida</taxon>
        <taxon>Streblomastigidae</taxon>
        <taxon>Streblomastix</taxon>
    </lineage>
</organism>
<evidence type="ECO:0000313" key="1">
    <source>
        <dbReference type="EMBL" id="KAA6389828.1"/>
    </source>
</evidence>
<comment type="caution">
    <text evidence="1">The sequence shown here is derived from an EMBL/GenBank/DDBJ whole genome shotgun (WGS) entry which is preliminary data.</text>
</comment>
<evidence type="ECO:0000313" key="2">
    <source>
        <dbReference type="Proteomes" id="UP000324800"/>
    </source>
</evidence>
<name>A0A5J4W4P7_9EUKA</name>
<proteinExistence type="predicted"/>
<reference evidence="1 2" key="1">
    <citation type="submission" date="2019-03" db="EMBL/GenBank/DDBJ databases">
        <title>Single cell metagenomics reveals metabolic interactions within the superorganism composed of flagellate Streblomastix strix and complex community of Bacteroidetes bacteria on its surface.</title>
        <authorList>
            <person name="Treitli S.C."/>
            <person name="Kolisko M."/>
            <person name="Husnik F."/>
            <person name="Keeling P."/>
            <person name="Hampl V."/>
        </authorList>
    </citation>
    <scope>NUCLEOTIDE SEQUENCE [LARGE SCALE GENOMIC DNA]</scope>
    <source>
        <strain evidence="1">ST1C</strain>
    </source>
</reference>